<evidence type="ECO:0000313" key="2">
    <source>
        <dbReference type="EMBL" id="GGO36059.1"/>
    </source>
</evidence>
<comment type="caution">
    <text evidence="2">The sequence shown here is derived from an EMBL/GenBank/DDBJ whole genome shotgun (WGS) entry which is preliminary data.</text>
</comment>
<feature type="compositionally biased region" description="Basic and acidic residues" evidence="1">
    <location>
        <begin position="121"/>
        <end position="134"/>
    </location>
</feature>
<evidence type="ECO:0000313" key="3">
    <source>
        <dbReference type="Proteomes" id="UP000656881"/>
    </source>
</evidence>
<feature type="region of interest" description="Disordered" evidence="1">
    <location>
        <begin position="38"/>
        <end position="71"/>
    </location>
</feature>
<accession>A0ABQ2LJK3</accession>
<name>A0ABQ2LJK3_9ACTN</name>
<protein>
    <submittedName>
        <fullName evidence="2">Uncharacterized protein</fullName>
    </submittedName>
</protein>
<feature type="compositionally biased region" description="Low complexity" evidence="1">
    <location>
        <begin position="59"/>
        <end position="70"/>
    </location>
</feature>
<sequence>MPGTAVPMGTRGAGASGATVAAHVVSVGPYAFMTARPGAQREMRSGGQASPARDRTRRSVNVSAASAGSVPTTDGGRVACVMCCWASVRASSSPTRRCWWGSTRVAPVVRAMIRSQTDTSKLGDADCRTREPGARSKRSRWTARRAAMPVWVTVTPLGRPVEPEV</sequence>
<gene>
    <name evidence="2" type="ORF">GCM10012286_07520</name>
</gene>
<keyword evidence="3" id="KW-1185">Reference proteome</keyword>
<feature type="region of interest" description="Disordered" evidence="1">
    <location>
        <begin position="120"/>
        <end position="141"/>
    </location>
</feature>
<dbReference type="EMBL" id="BMNG01000002">
    <property type="protein sequence ID" value="GGO36059.1"/>
    <property type="molecule type" value="Genomic_DNA"/>
</dbReference>
<organism evidence="2 3">
    <name type="scientific">Streptomyces lasiicapitis</name>
    <dbReference type="NCBI Taxonomy" id="1923961"/>
    <lineage>
        <taxon>Bacteria</taxon>
        <taxon>Bacillati</taxon>
        <taxon>Actinomycetota</taxon>
        <taxon>Actinomycetes</taxon>
        <taxon>Kitasatosporales</taxon>
        <taxon>Streptomycetaceae</taxon>
        <taxon>Streptomyces</taxon>
    </lineage>
</organism>
<dbReference type="Proteomes" id="UP000656881">
    <property type="component" value="Unassembled WGS sequence"/>
</dbReference>
<proteinExistence type="predicted"/>
<reference evidence="3" key="1">
    <citation type="journal article" date="2019" name="Int. J. Syst. Evol. Microbiol.">
        <title>The Global Catalogue of Microorganisms (GCM) 10K type strain sequencing project: providing services to taxonomists for standard genome sequencing and annotation.</title>
        <authorList>
            <consortium name="The Broad Institute Genomics Platform"/>
            <consortium name="The Broad Institute Genome Sequencing Center for Infectious Disease"/>
            <person name="Wu L."/>
            <person name="Ma J."/>
        </authorList>
    </citation>
    <scope>NUCLEOTIDE SEQUENCE [LARGE SCALE GENOMIC DNA]</scope>
    <source>
        <strain evidence="3">CGMCC 4.7349</strain>
    </source>
</reference>
<evidence type="ECO:0000256" key="1">
    <source>
        <dbReference type="SAM" id="MobiDB-lite"/>
    </source>
</evidence>